<proteinExistence type="predicted"/>
<keyword evidence="1" id="KW-1133">Transmembrane helix</keyword>
<name>A0A0F5PL22_9THEO</name>
<reference evidence="3" key="3">
    <citation type="submission" date="2015-02" db="EMBL/GenBank/DDBJ databases">
        <title>Genome analysis of three genomes within the thermophilic hydrogenogenic bacterial species Caldanaerobacter subterraneus.</title>
        <authorList>
            <person name="Sant'Anna F.H."/>
            <person name="Lebedinsky A."/>
            <person name="Sokolova T."/>
            <person name="Robb F.T."/>
            <person name="Gonzalez J.M."/>
        </authorList>
    </citation>
    <scope>NUCLEOTIDE SEQUENCE [LARGE SCALE GENOMIC DNA]</scope>
    <source>
        <strain evidence="3">DSM 12653</strain>
    </source>
</reference>
<gene>
    <name evidence="2" type="ORF">CDSM653_01662</name>
</gene>
<protein>
    <submittedName>
        <fullName evidence="2">Uncharacterized protein</fullName>
    </submittedName>
</protein>
<dbReference type="Proteomes" id="UP000010146">
    <property type="component" value="Unassembled WGS sequence"/>
</dbReference>
<evidence type="ECO:0000313" key="2">
    <source>
        <dbReference type="EMBL" id="KKC29343.1"/>
    </source>
</evidence>
<evidence type="ECO:0000313" key="3">
    <source>
        <dbReference type="Proteomes" id="UP000010146"/>
    </source>
</evidence>
<reference evidence="2 3" key="1">
    <citation type="submission" date="2008-07" db="EMBL/GenBank/DDBJ databases">
        <authorList>
            <person name="Gonzalez J."/>
            <person name="Sokolova T."/>
            <person name="Ferriera S."/>
            <person name="Johnson J."/>
            <person name="Kravitz S."/>
            <person name="Beeson K."/>
            <person name="Sutton G."/>
            <person name="Rogers Y.-H."/>
            <person name="Friedman R."/>
            <person name="Frazier M."/>
            <person name="Venter J.C."/>
        </authorList>
    </citation>
    <scope>NUCLEOTIDE SEQUENCE [LARGE SCALE GENOMIC DNA]</scope>
    <source>
        <strain evidence="2 3">DSM 12653</strain>
    </source>
</reference>
<sequence length="49" mass="5472">MVPDTVAGAIYLSIVDMVLLSLLLLLIGFILSKIFPLFGKLEKFFNTKK</sequence>
<reference evidence="2 3" key="2">
    <citation type="journal article" date="2015" name="BMC Genomics">
        <title>Analysis of three genomes within the thermophilic bacterial species Caldanaerobacter subterraneus with a focus on carbon monoxide dehydrogenase evolution and hydrolase diversity.</title>
        <authorList>
            <person name="Sant'Anna F.H."/>
            <person name="Lebedinsky A.V."/>
            <person name="Sokolova T.G."/>
            <person name="Robb F.T."/>
            <person name="Gonzalez J.M."/>
        </authorList>
    </citation>
    <scope>NUCLEOTIDE SEQUENCE [LARGE SCALE GENOMIC DNA]</scope>
    <source>
        <strain evidence="2 3">DSM 12653</strain>
    </source>
</reference>
<comment type="caution">
    <text evidence="2">The sequence shown here is derived from an EMBL/GenBank/DDBJ whole genome shotgun (WGS) entry which is preliminary data.</text>
</comment>
<keyword evidence="1" id="KW-0812">Transmembrane</keyword>
<feature type="transmembrane region" description="Helical" evidence="1">
    <location>
        <begin position="6"/>
        <end position="31"/>
    </location>
</feature>
<dbReference type="EMBL" id="ABXP02000095">
    <property type="protein sequence ID" value="KKC29343.1"/>
    <property type="molecule type" value="Genomic_DNA"/>
</dbReference>
<accession>A0A0F5PL22</accession>
<organism evidence="2 3">
    <name type="scientific">Caldanaerobacter subterraneus subsp. pacificus DSM 12653</name>
    <dbReference type="NCBI Taxonomy" id="391606"/>
    <lineage>
        <taxon>Bacteria</taxon>
        <taxon>Bacillati</taxon>
        <taxon>Bacillota</taxon>
        <taxon>Clostridia</taxon>
        <taxon>Thermoanaerobacterales</taxon>
        <taxon>Thermoanaerobacteraceae</taxon>
        <taxon>Caldanaerobacter</taxon>
    </lineage>
</organism>
<dbReference type="AlphaFoldDB" id="A0A0F5PL22"/>
<evidence type="ECO:0000256" key="1">
    <source>
        <dbReference type="SAM" id="Phobius"/>
    </source>
</evidence>
<keyword evidence="1" id="KW-0472">Membrane</keyword>